<dbReference type="Proteomes" id="UP001065265">
    <property type="component" value="Chromosome"/>
</dbReference>
<gene>
    <name evidence="1" type="ORF">L1F33_03035</name>
</gene>
<dbReference type="SUPFAM" id="SSF46689">
    <property type="entry name" value="Homeodomain-like"/>
    <property type="match status" value="1"/>
</dbReference>
<sequence>MTEIARRANVSAATIYRRYDKKAGFIPALHELYWRRVAEWEQGHVELLAGALTTSPATLRELIRSRVSLAYRVMRDLRHLARPVYLYGRLEPELLHDRSEEQMAAATKRLAIELEAFKEEIGRSDLGKAAAFTLYVLQSGLADHALFKDASVLSGQTVDDDTFVAEITDLLVGYLRADEG</sequence>
<dbReference type="Gene3D" id="1.10.357.10">
    <property type="entry name" value="Tetracycline Repressor, domain 2"/>
    <property type="match status" value="1"/>
</dbReference>
<dbReference type="InterPro" id="IPR009057">
    <property type="entry name" value="Homeodomain-like_sf"/>
</dbReference>
<dbReference type="EMBL" id="CP092471">
    <property type="protein sequence ID" value="UVI39951.1"/>
    <property type="molecule type" value="Genomic_DNA"/>
</dbReference>
<evidence type="ECO:0000313" key="1">
    <source>
        <dbReference type="EMBL" id="UVI39951.1"/>
    </source>
</evidence>
<protein>
    <submittedName>
        <fullName evidence="1">TetR family transcriptional regulator</fullName>
    </submittedName>
</protein>
<accession>A0ABY5T3T0</accession>
<keyword evidence="2" id="KW-1185">Reference proteome</keyword>
<proteinExistence type="predicted"/>
<evidence type="ECO:0000313" key="2">
    <source>
        <dbReference type="Proteomes" id="UP001065265"/>
    </source>
</evidence>
<reference evidence="1" key="1">
    <citation type="submission" date="2022-02" db="EMBL/GenBank/DDBJ databases">
        <title>Qipengyuania spongiae sp. nov., isolated from marine sponge.</title>
        <authorList>
            <person name="Li Z."/>
            <person name="Zhang M."/>
        </authorList>
    </citation>
    <scope>NUCLEOTIDE SEQUENCE</scope>
    <source>
        <strain evidence="1">PHS-Z21</strain>
    </source>
</reference>
<organism evidence="1 2">
    <name type="scientific">Qipengyuania spongiae</name>
    <dbReference type="NCBI Taxonomy" id="2909673"/>
    <lineage>
        <taxon>Bacteria</taxon>
        <taxon>Pseudomonadati</taxon>
        <taxon>Pseudomonadota</taxon>
        <taxon>Alphaproteobacteria</taxon>
        <taxon>Sphingomonadales</taxon>
        <taxon>Erythrobacteraceae</taxon>
        <taxon>Qipengyuania</taxon>
    </lineage>
</organism>
<name>A0ABY5T3T0_9SPHN</name>
<dbReference type="RefSeq" id="WP_420910643.1">
    <property type="nucleotide sequence ID" value="NZ_CP092471.1"/>
</dbReference>